<feature type="domain" description="Methyltransferase" evidence="4">
    <location>
        <begin position="46"/>
        <end position="137"/>
    </location>
</feature>
<dbReference type="Pfam" id="PF13649">
    <property type="entry name" value="Methyltransf_25"/>
    <property type="match status" value="1"/>
</dbReference>
<comment type="caution">
    <text evidence="5">The sequence shown here is derived from an EMBL/GenBank/DDBJ whole genome shotgun (WGS) entry which is preliminary data.</text>
</comment>
<dbReference type="SUPFAM" id="SSF53335">
    <property type="entry name" value="S-adenosyl-L-methionine-dependent methyltransferases"/>
    <property type="match status" value="1"/>
</dbReference>
<keyword evidence="1 5" id="KW-0489">Methyltransferase</keyword>
<evidence type="ECO:0000256" key="3">
    <source>
        <dbReference type="ARBA" id="ARBA00022691"/>
    </source>
</evidence>
<proteinExistence type="predicted"/>
<sequence length="218" mass="25544">MEKRDGEWWDHFYQDHMRPIPFFSNVPDISLVKWLDASKITPGRSLDIGCGNGRNTLYLAMQGWQATGIDISNEAIAWAKQLDSHQQAHYQCTSLEKYEDHPHTYDLILDSGCFHHIKPHRRQDYLVRIQTLLKPDGYFLMTCFNMKEGAPITDEQVYLDRSMHGGMGFTRLKLETILTHYFTILDIHEMEATDDPAYFGQDFLWVILMKQKEETTHE</sequence>
<protein>
    <submittedName>
        <fullName evidence="5">Class I SAM-dependent methyltransferase</fullName>
    </submittedName>
</protein>
<dbReference type="EMBL" id="DVMJ01000030">
    <property type="protein sequence ID" value="HIU13222.1"/>
    <property type="molecule type" value="Genomic_DNA"/>
</dbReference>
<dbReference type="PANTHER" id="PTHR43464">
    <property type="entry name" value="METHYLTRANSFERASE"/>
    <property type="match status" value="1"/>
</dbReference>
<name>A0A9D1HNW4_9FIRM</name>
<organism evidence="5 6">
    <name type="scientific">Candidatus Fimiplasma intestinipullorum</name>
    <dbReference type="NCBI Taxonomy" id="2840825"/>
    <lineage>
        <taxon>Bacteria</taxon>
        <taxon>Bacillati</taxon>
        <taxon>Bacillota</taxon>
        <taxon>Clostridia</taxon>
        <taxon>Eubacteriales</taxon>
        <taxon>Candidatus Fimiplasma</taxon>
    </lineage>
</organism>
<reference evidence="5" key="2">
    <citation type="journal article" date="2021" name="PeerJ">
        <title>Extensive microbial diversity within the chicken gut microbiome revealed by metagenomics and culture.</title>
        <authorList>
            <person name="Gilroy R."/>
            <person name="Ravi A."/>
            <person name="Getino M."/>
            <person name="Pursley I."/>
            <person name="Horton D.L."/>
            <person name="Alikhan N.F."/>
            <person name="Baker D."/>
            <person name="Gharbi K."/>
            <person name="Hall N."/>
            <person name="Watson M."/>
            <person name="Adriaenssens E.M."/>
            <person name="Foster-Nyarko E."/>
            <person name="Jarju S."/>
            <person name="Secka A."/>
            <person name="Antonio M."/>
            <person name="Oren A."/>
            <person name="Chaudhuri R.R."/>
            <person name="La Ragione R."/>
            <person name="Hildebrand F."/>
            <person name="Pallen M.J."/>
        </authorList>
    </citation>
    <scope>NUCLEOTIDE SEQUENCE</scope>
    <source>
        <strain evidence="5">CHK195-11698</strain>
    </source>
</reference>
<dbReference type="GO" id="GO:0008168">
    <property type="term" value="F:methyltransferase activity"/>
    <property type="evidence" value="ECO:0007669"/>
    <property type="project" value="UniProtKB-KW"/>
</dbReference>
<dbReference type="PANTHER" id="PTHR43464:SF19">
    <property type="entry name" value="UBIQUINONE BIOSYNTHESIS O-METHYLTRANSFERASE, MITOCHONDRIAL"/>
    <property type="match status" value="1"/>
</dbReference>
<dbReference type="Proteomes" id="UP000824175">
    <property type="component" value="Unassembled WGS sequence"/>
</dbReference>
<evidence type="ECO:0000256" key="1">
    <source>
        <dbReference type="ARBA" id="ARBA00022603"/>
    </source>
</evidence>
<keyword evidence="2" id="KW-0808">Transferase</keyword>
<gene>
    <name evidence="5" type="ORF">IAD15_04045</name>
</gene>
<dbReference type="Gene3D" id="3.40.50.150">
    <property type="entry name" value="Vaccinia Virus protein VP39"/>
    <property type="match status" value="1"/>
</dbReference>
<evidence type="ECO:0000259" key="4">
    <source>
        <dbReference type="Pfam" id="PF13649"/>
    </source>
</evidence>
<dbReference type="InterPro" id="IPR029063">
    <property type="entry name" value="SAM-dependent_MTases_sf"/>
</dbReference>
<dbReference type="AlphaFoldDB" id="A0A9D1HNW4"/>
<evidence type="ECO:0000313" key="5">
    <source>
        <dbReference type="EMBL" id="HIU13222.1"/>
    </source>
</evidence>
<dbReference type="InterPro" id="IPR041698">
    <property type="entry name" value="Methyltransf_25"/>
</dbReference>
<reference evidence="5" key="1">
    <citation type="submission" date="2020-10" db="EMBL/GenBank/DDBJ databases">
        <authorList>
            <person name="Gilroy R."/>
        </authorList>
    </citation>
    <scope>NUCLEOTIDE SEQUENCE</scope>
    <source>
        <strain evidence="5">CHK195-11698</strain>
    </source>
</reference>
<evidence type="ECO:0000256" key="2">
    <source>
        <dbReference type="ARBA" id="ARBA00022679"/>
    </source>
</evidence>
<accession>A0A9D1HNW4</accession>
<keyword evidence="3" id="KW-0949">S-adenosyl-L-methionine</keyword>
<dbReference type="CDD" id="cd02440">
    <property type="entry name" value="AdoMet_MTases"/>
    <property type="match status" value="1"/>
</dbReference>
<evidence type="ECO:0000313" key="6">
    <source>
        <dbReference type="Proteomes" id="UP000824175"/>
    </source>
</evidence>
<dbReference type="GO" id="GO:0032259">
    <property type="term" value="P:methylation"/>
    <property type="evidence" value="ECO:0007669"/>
    <property type="project" value="UniProtKB-KW"/>
</dbReference>